<dbReference type="Gene3D" id="2.60.120.260">
    <property type="entry name" value="Galactose-binding domain-like"/>
    <property type="match status" value="1"/>
</dbReference>
<proteinExistence type="predicted"/>
<gene>
    <name evidence="2" type="ORF">FK178_13165</name>
</gene>
<evidence type="ECO:0000313" key="3">
    <source>
        <dbReference type="Proteomes" id="UP000321954"/>
    </source>
</evidence>
<feature type="signal peptide" evidence="1">
    <location>
        <begin position="1"/>
        <end position="22"/>
    </location>
</feature>
<keyword evidence="1" id="KW-0732">Signal</keyword>
<evidence type="ECO:0008006" key="4">
    <source>
        <dbReference type="Google" id="ProtNLM"/>
    </source>
</evidence>
<name>A0A5B8YP16_9FLAO</name>
<dbReference type="Proteomes" id="UP000321954">
    <property type="component" value="Chromosome"/>
</dbReference>
<keyword evidence="3" id="KW-1185">Reference proteome</keyword>
<evidence type="ECO:0000256" key="1">
    <source>
        <dbReference type="SAM" id="SignalP"/>
    </source>
</evidence>
<dbReference type="KEGG" id="anp:FK178_13165"/>
<dbReference type="AlphaFoldDB" id="A0A5B8YP16"/>
<dbReference type="RefSeq" id="WP_146836074.1">
    <property type="nucleotide sequence ID" value="NZ_CP042476.1"/>
</dbReference>
<sequence length="365" mass="39313">MKKLRIIPGFLFLLAVAVGCSVEDGIDGDTSFVETANTENLDVIFDVTNDNSGNVTITPTAEGAVTFVVEYGDGTGTDSSVTLKPGEKTTHSYAEGDYTVKVTAKNIGGEATTAEFPLSIVYRAPENLQVSLSGNMQVSASADFADSFLVFYGDVENEVGTPLTVGEQLPAHTYPATGAPFTLRVVALSGGEATTEWTKVLFGFPIDFEIAEVAFFGTFDDWGQQAFEVVDNPDPSGINTSARVGKYTNGHAPWSGTYSPLNIPINFEYGKKIRIMVYNPDAANIGKNLNVELEWAVGVDGANPYGAVVKRPVTTSGEWEELIFDFSTNEAIPQDAKFTQLVLRFNDVAEGTQEIIYIDNITLTN</sequence>
<feature type="chain" id="PRO_5023121568" description="PKD domain-containing protein" evidence="1">
    <location>
        <begin position="23"/>
        <end position="365"/>
    </location>
</feature>
<organism evidence="2 3">
    <name type="scientific">Antarcticibacterium arcticum</name>
    <dbReference type="NCBI Taxonomy" id="2585771"/>
    <lineage>
        <taxon>Bacteria</taxon>
        <taxon>Pseudomonadati</taxon>
        <taxon>Bacteroidota</taxon>
        <taxon>Flavobacteriia</taxon>
        <taxon>Flavobacteriales</taxon>
        <taxon>Flavobacteriaceae</taxon>
        <taxon>Antarcticibacterium</taxon>
    </lineage>
</organism>
<dbReference type="InterPro" id="IPR013783">
    <property type="entry name" value="Ig-like_fold"/>
</dbReference>
<accession>A0A5B8YP16</accession>
<dbReference type="InterPro" id="IPR035986">
    <property type="entry name" value="PKD_dom_sf"/>
</dbReference>
<dbReference type="Gene3D" id="2.60.40.10">
    <property type="entry name" value="Immunoglobulins"/>
    <property type="match status" value="1"/>
</dbReference>
<dbReference type="OrthoDB" id="5381604at2"/>
<evidence type="ECO:0000313" key="2">
    <source>
        <dbReference type="EMBL" id="QED38607.1"/>
    </source>
</evidence>
<dbReference type="EMBL" id="CP042476">
    <property type="protein sequence ID" value="QED38607.1"/>
    <property type="molecule type" value="Genomic_DNA"/>
</dbReference>
<protein>
    <recommendedName>
        <fullName evidence="4">PKD domain-containing protein</fullName>
    </recommendedName>
</protein>
<dbReference type="SUPFAM" id="SSF49299">
    <property type="entry name" value="PKD domain"/>
    <property type="match status" value="1"/>
</dbReference>
<dbReference type="PROSITE" id="PS51257">
    <property type="entry name" value="PROKAR_LIPOPROTEIN"/>
    <property type="match status" value="1"/>
</dbReference>
<reference evidence="2 3" key="1">
    <citation type="submission" date="2019-08" db="EMBL/GenBank/DDBJ databases">
        <title>Antarcticibacterium arcticum sp. nov., a bacterium isolated from marine sediment of the Canadian Beaufort Sea.</title>
        <authorList>
            <person name="Lee Y.M."/>
            <person name="Baek K."/>
            <person name="Lee D.-H."/>
            <person name="Shin S.C."/>
            <person name="Jin Y.K."/>
            <person name="Park Y."/>
        </authorList>
    </citation>
    <scope>NUCLEOTIDE SEQUENCE [LARGE SCALE GENOMIC DNA]</scope>
    <source>
        <strain evidence="2 3">PAMC 28998</strain>
    </source>
</reference>